<keyword evidence="1" id="KW-0812">Transmembrane</keyword>
<dbReference type="Proteomes" id="UP000233469">
    <property type="component" value="Unassembled WGS sequence"/>
</dbReference>
<evidence type="ECO:0000313" key="3">
    <source>
        <dbReference type="Proteomes" id="UP000233469"/>
    </source>
</evidence>
<evidence type="ECO:0000313" key="2">
    <source>
        <dbReference type="EMBL" id="PKK65990.1"/>
    </source>
</evidence>
<keyword evidence="1" id="KW-1133">Transmembrane helix</keyword>
<comment type="caution">
    <text evidence="2">The sequence shown here is derived from an EMBL/GenBank/DDBJ whole genome shotgun (WGS) entry which is preliminary data.</text>
</comment>
<sequence>MALVFTFFRSSSLLMVTTKGLLPVASIVFLFVVESSLRLRDVIGDVVSALRCII</sequence>
<proteinExistence type="predicted"/>
<gene>
    <name evidence="2" type="ORF">RhiirC2_754233</name>
</gene>
<accession>A0A2N1MWM3</accession>
<evidence type="ECO:0000256" key="1">
    <source>
        <dbReference type="SAM" id="Phobius"/>
    </source>
</evidence>
<protein>
    <submittedName>
        <fullName evidence="2">Uncharacterized protein</fullName>
    </submittedName>
</protein>
<dbReference type="EMBL" id="LLXL01001163">
    <property type="protein sequence ID" value="PKK65990.1"/>
    <property type="molecule type" value="Genomic_DNA"/>
</dbReference>
<feature type="transmembrane region" description="Helical" evidence="1">
    <location>
        <begin position="12"/>
        <end position="33"/>
    </location>
</feature>
<reference evidence="2 3" key="2">
    <citation type="submission" date="2017-10" db="EMBL/GenBank/DDBJ databases">
        <title>Extensive intraspecific genome diversity in a model arbuscular mycorrhizal fungus.</title>
        <authorList>
            <person name="Chen E.C.H."/>
            <person name="Morin E."/>
            <person name="Baudet D."/>
            <person name="Noel J."/>
            <person name="Ndikumana S."/>
            <person name="Charron P."/>
            <person name="St-Onge C."/>
            <person name="Giorgi J."/>
            <person name="Grigoriev I.V."/>
            <person name="Roux C."/>
            <person name="Martin F.M."/>
            <person name="Corradi N."/>
        </authorList>
    </citation>
    <scope>NUCLEOTIDE SEQUENCE [LARGE SCALE GENOMIC DNA]</scope>
    <source>
        <strain evidence="2 3">C2</strain>
    </source>
</reference>
<name>A0A2N1MWM3_9GLOM</name>
<keyword evidence="1" id="KW-0472">Membrane</keyword>
<organism evidence="2 3">
    <name type="scientific">Rhizophagus irregularis</name>
    <dbReference type="NCBI Taxonomy" id="588596"/>
    <lineage>
        <taxon>Eukaryota</taxon>
        <taxon>Fungi</taxon>
        <taxon>Fungi incertae sedis</taxon>
        <taxon>Mucoromycota</taxon>
        <taxon>Glomeromycotina</taxon>
        <taxon>Glomeromycetes</taxon>
        <taxon>Glomerales</taxon>
        <taxon>Glomeraceae</taxon>
        <taxon>Rhizophagus</taxon>
    </lineage>
</organism>
<reference evidence="2 3" key="1">
    <citation type="submission" date="2016-04" db="EMBL/GenBank/DDBJ databases">
        <title>Genome analyses suggest a sexual origin of heterokaryosis in a supposedly ancient asexual fungus.</title>
        <authorList>
            <person name="Ropars J."/>
            <person name="Sedzielewska K."/>
            <person name="Noel J."/>
            <person name="Charron P."/>
            <person name="Farinelli L."/>
            <person name="Marton T."/>
            <person name="Kruger M."/>
            <person name="Pelin A."/>
            <person name="Brachmann A."/>
            <person name="Corradi N."/>
        </authorList>
    </citation>
    <scope>NUCLEOTIDE SEQUENCE [LARGE SCALE GENOMIC DNA]</scope>
    <source>
        <strain evidence="2 3">C2</strain>
    </source>
</reference>
<dbReference type="AlphaFoldDB" id="A0A2N1MWM3"/>